<proteinExistence type="predicted"/>
<feature type="transmembrane region" description="Helical" evidence="1">
    <location>
        <begin position="55"/>
        <end position="74"/>
    </location>
</feature>
<comment type="caution">
    <text evidence="2">The sequence shown here is derived from an EMBL/GenBank/DDBJ whole genome shotgun (WGS) entry which is preliminary data.</text>
</comment>
<dbReference type="Pfam" id="PF04955">
    <property type="entry name" value="HupE_UreJ"/>
    <property type="match status" value="1"/>
</dbReference>
<feature type="transmembrane region" description="Helical" evidence="1">
    <location>
        <begin position="106"/>
        <end position="123"/>
    </location>
</feature>
<feature type="transmembrane region" description="Helical" evidence="1">
    <location>
        <begin position="135"/>
        <end position="156"/>
    </location>
</feature>
<evidence type="ECO:0000313" key="2">
    <source>
        <dbReference type="EMBL" id="HHM67640.1"/>
    </source>
</evidence>
<feature type="transmembrane region" description="Helical" evidence="1">
    <location>
        <begin position="168"/>
        <end position="186"/>
    </location>
</feature>
<organism evidence="2">
    <name type="scientific">Thermus caliditerrae</name>
    <dbReference type="NCBI Taxonomy" id="1330700"/>
    <lineage>
        <taxon>Bacteria</taxon>
        <taxon>Thermotogati</taxon>
        <taxon>Deinococcota</taxon>
        <taxon>Deinococci</taxon>
        <taxon>Thermales</taxon>
        <taxon>Thermaceae</taxon>
        <taxon>Thermus</taxon>
    </lineage>
</organism>
<feature type="transmembrane region" description="Helical" evidence="1">
    <location>
        <begin position="80"/>
        <end position="99"/>
    </location>
</feature>
<evidence type="ECO:0000256" key="1">
    <source>
        <dbReference type="SAM" id="Phobius"/>
    </source>
</evidence>
<dbReference type="PIRSF" id="PIRSF016919">
    <property type="entry name" value="HupE_UreJ"/>
    <property type="match status" value="1"/>
</dbReference>
<dbReference type="EMBL" id="DRXE01000101">
    <property type="protein sequence ID" value="HHM67640.1"/>
    <property type="molecule type" value="Genomic_DNA"/>
</dbReference>
<dbReference type="AlphaFoldDB" id="A0A7C5RDY6"/>
<sequence length="187" mass="18701">MRRSMGWWAFAGLALAHGGGPGGLVGGLLHPFTGLDHLAAMFILGVWAAQLGGVYLWRLPLGFLAFAALGWLLGFGLGPWPGVEVGILASLLLLGGVVAGAARLPLSWALALVGASALGHGYAHGAETPLEGAWGFALGFLLSTLLLHLGGMALGLALGTRGAPGRGALRFLGSAVVVLGLALALGG</sequence>
<dbReference type="InterPro" id="IPR007038">
    <property type="entry name" value="HupE_UreJ"/>
</dbReference>
<accession>A0A7C5RDY6</accession>
<keyword evidence="1" id="KW-0812">Transmembrane</keyword>
<keyword evidence="1" id="KW-1133">Transmembrane helix</keyword>
<gene>
    <name evidence="2" type="ORF">ENM28_02780</name>
</gene>
<protein>
    <submittedName>
        <fullName evidence="2">HupE/UreJ family protein</fullName>
    </submittedName>
</protein>
<reference evidence="2" key="1">
    <citation type="journal article" date="2020" name="mSystems">
        <title>Genome- and Community-Level Interaction Insights into Carbon Utilization and Element Cycling Functions of Hydrothermarchaeota in Hydrothermal Sediment.</title>
        <authorList>
            <person name="Zhou Z."/>
            <person name="Liu Y."/>
            <person name="Xu W."/>
            <person name="Pan J."/>
            <person name="Luo Z.H."/>
            <person name="Li M."/>
        </authorList>
    </citation>
    <scope>NUCLEOTIDE SEQUENCE [LARGE SCALE GENOMIC DNA]</scope>
    <source>
        <strain evidence="2">SpSt-1071</strain>
    </source>
</reference>
<name>A0A7C5RDY6_9DEIN</name>
<keyword evidence="1" id="KW-0472">Membrane</keyword>